<accession>A0A0E9VW81</accession>
<reference evidence="1" key="2">
    <citation type="journal article" date="2015" name="Fish Shellfish Immunol.">
        <title>Early steps in the European eel (Anguilla anguilla)-Vibrio vulnificus interaction in the gills: Role of the RtxA13 toxin.</title>
        <authorList>
            <person name="Callol A."/>
            <person name="Pajuelo D."/>
            <person name="Ebbesson L."/>
            <person name="Teles M."/>
            <person name="MacKenzie S."/>
            <person name="Amaro C."/>
        </authorList>
    </citation>
    <scope>NUCLEOTIDE SEQUENCE</scope>
</reference>
<name>A0A0E9VW81_ANGAN</name>
<proteinExistence type="predicted"/>
<evidence type="ECO:0000313" key="1">
    <source>
        <dbReference type="EMBL" id="JAH81513.1"/>
    </source>
</evidence>
<dbReference type="EMBL" id="GBXM01027064">
    <property type="protein sequence ID" value="JAH81513.1"/>
    <property type="molecule type" value="Transcribed_RNA"/>
</dbReference>
<dbReference type="AlphaFoldDB" id="A0A0E9VW81"/>
<sequence length="51" mass="6197">MNRFSFTVYIVLNFERDNDFKFFLCLSNTSFTIVMKHCFLCILEIRKQVHS</sequence>
<reference evidence="1" key="1">
    <citation type="submission" date="2014-11" db="EMBL/GenBank/DDBJ databases">
        <authorList>
            <person name="Amaro Gonzalez C."/>
        </authorList>
    </citation>
    <scope>NUCLEOTIDE SEQUENCE</scope>
</reference>
<organism evidence="1">
    <name type="scientific">Anguilla anguilla</name>
    <name type="common">European freshwater eel</name>
    <name type="synonym">Muraena anguilla</name>
    <dbReference type="NCBI Taxonomy" id="7936"/>
    <lineage>
        <taxon>Eukaryota</taxon>
        <taxon>Metazoa</taxon>
        <taxon>Chordata</taxon>
        <taxon>Craniata</taxon>
        <taxon>Vertebrata</taxon>
        <taxon>Euteleostomi</taxon>
        <taxon>Actinopterygii</taxon>
        <taxon>Neopterygii</taxon>
        <taxon>Teleostei</taxon>
        <taxon>Anguilliformes</taxon>
        <taxon>Anguillidae</taxon>
        <taxon>Anguilla</taxon>
    </lineage>
</organism>
<protein>
    <submittedName>
        <fullName evidence="1">Uncharacterized protein</fullName>
    </submittedName>
</protein>